<keyword evidence="2" id="KW-1185">Reference proteome</keyword>
<organism evidence="1 2">
    <name type="scientific">Paraphoma chrysanthemicola</name>
    <dbReference type="NCBI Taxonomy" id="798071"/>
    <lineage>
        <taxon>Eukaryota</taxon>
        <taxon>Fungi</taxon>
        <taxon>Dikarya</taxon>
        <taxon>Ascomycota</taxon>
        <taxon>Pezizomycotina</taxon>
        <taxon>Dothideomycetes</taxon>
        <taxon>Pleosporomycetidae</taxon>
        <taxon>Pleosporales</taxon>
        <taxon>Pleosporineae</taxon>
        <taxon>Phaeosphaeriaceae</taxon>
        <taxon>Paraphoma</taxon>
    </lineage>
</organism>
<protein>
    <submittedName>
        <fullName evidence="1">Uncharacterized protein</fullName>
    </submittedName>
</protein>
<gene>
    <name evidence="1" type="ORF">FB567DRAFT_598482</name>
</gene>
<name>A0A8K0QTK1_9PLEO</name>
<comment type="caution">
    <text evidence="1">The sequence shown here is derived from an EMBL/GenBank/DDBJ whole genome shotgun (WGS) entry which is preliminary data.</text>
</comment>
<dbReference type="Proteomes" id="UP000813461">
    <property type="component" value="Unassembled WGS sequence"/>
</dbReference>
<evidence type="ECO:0000313" key="2">
    <source>
        <dbReference type="Proteomes" id="UP000813461"/>
    </source>
</evidence>
<sequence>MGFDCGFDIYPRLEANESNKEAYGRFLEEITKKYENVHDKKGRRADGKILTTNCDDSAKPMDMDSIYIWFMVGECPRIPKSPEHCTYFLRFSSKVSGSLTTPAESYIKDVYKIAKTYFGSRVRFWHELNEFGTEQQQYGYYDWNDIHDADKQLEALGTEAQQLCSPPEGIVDQQCENESQAGR</sequence>
<accession>A0A8K0QTK1</accession>
<dbReference type="EMBL" id="JAGMVJ010000027">
    <property type="protein sequence ID" value="KAH7070216.1"/>
    <property type="molecule type" value="Genomic_DNA"/>
</dbReference>
<reference evidence="1" key="1">
    <citation type="journal article" date="2021" name="Nat. Commun.">
        <title>Genetic determinants of endophytism in the Arabidopsis root mycobiome.</title>
        <authorList>
            <person name="Mesny F."/>
            <person name="Miyauchi S."/>
            <person name="Thiergart T."/>
            <person name="Pickel B."/>
            <person name="Atanasova L."/>
            <person name="Karlsson M."/>
            <person name="Huettel B."/>
            <person name="Barry K.W."/>
            <person name="Haridas S."/>
            <person name="Chen C."/>
            <person name="Bauer D."/>
            <person name="Andreopoulos W."/>
            <person name="Pangilinan J."/>
            <person name="LaButti K."/>
            <person name="Riley R."/>
            <person name="Lipzen A."/>
            <person name="Clum A."/>
            <person name="Drula E."/>
            <person name="Henrissat B."/>
            <person name="Kohler A."/>
            <person name="Grigoriev I.V."/>
            <person name="Martin F.M."/>
            <person name="Hacquard S."/>
        </authorList>
    </citation>
    <scope>NUCLEOTIDE SEQUENCE</scope>
    <source>
        <strain evidence="1">MPI-SDFR-AT-0120</strain>
    </source>
</reference>
<evidence type="ECO:0000313" key="1">
    <source>
        <dbReference type="EMBL" id="KAH7070216.1"/>
    </source>
</evidence>
<dbReference type="OrthoDB" id="3941496at2759"/>
<dbReference type="AlphaFoldDB" id="A0A8K0QTK1"/>
<proteinExistence type="predicted"/>